<feature type="binding site" evidence="7">
    <location>
        <begin position="107"/>
        <end position="113"/>
    </location>
    <ligand>
        <name>ATP</name>
        <dbReference type="ChEBI" id="CHEBI:30616"/>
    </ligand>
</feature>
<dbReference type="Gene3D" id="3.90.190.20">
    <property type="entry name" value="Mur ligase, C-terminal domain"/>
    <property type="match status" value="1"/>
</dbReference>
<dbReference type="GO" id="GO:0051301">
    <property type="term" value="P:cell division"/>
    <property type="evidence" value="ECO:0007669"/>
    <property type="project" value="UniProtKB-KW"/>
</dbReference>
<keyword evidence="4 7" id="KW-0436">Ligase</keyword>
<dbReference type="GO" id="GO:0005524">
    <property type="term" value="F:ATP binding"/>
    <property type="evidence" value="ECO:0007669"/>
    <property type="project" value="UniProtKB-UniRule"/>
</dbReference>
<evidence type="ECO:0000259" key="10">
    <source>
        <dbReference type="Pfam" id="PF08245"/>
    </source>
</evidence>
<dbReference type="GO" id="GO:0071555">
    <property type="term" value="P:cell wall organization"/>
    <property type="evidence" value="ECO:0007669"/>
    <property type="project" value="UniProtKB-KW"/>
</dbReference>
<dbReference type="InterPro" id="IPR004101">
    <property type="entry name" value="Mur_ligase_C"/>
</dbReference>
<keyword evidence="6 7" id="KW-0067">ATP-binding</keyword>
<dbReference type="Gene3D" id="3.40.1190.10">
    <property type="entry name" value="Mur-like, catalytic domain"/>
    <property type="match status" value="1"/>
</dbReference>
<comment type="subcellular location">
    <subcellularLocation>
        <location evidence="1 7 8">Cytoplasm</location>
    </subcellularLocation>
</comment>
<dbReference type="AlphaFoldDB" id="A0A7V3ZVD0"/>
<organism evidence="11">
    <name type="scientific">candidate division WOR-3 bacterium</name>
    <dbReference type="NCBI Taxonomy" id="2052148"/>
    <lineage>
        <taxon>Bacteria</taxon>
        <taxon>Bacteria division WOR-3</taxon>
    </lineage>
</organism>
<protein>
    <recommendedName>
        <fullName evidence="7 8">UDP-N-acetylmuramoylalanine--D-glutamate ligase</fullName>
        <ecNumber evidence="7 8">6.3.2.9</ecNumber>
    </recommendedName>
    <alternativeName>
        <fullName evidence="7">D-glutamic acid-adding enzyme</fullName>
    </alternativeName>
    <alternativeName>
        <fullName evidence="7">UDP-N-acetylmuramoyl-L-alanyl-D-glutamate synthetase</fullName>
    </alternativeName>
</protein>
<dbReference type="GO" id="GO:0008360">
    <property type="term" value="P:regulation of cell shape"/>
    <property type="evidence" value="ECO:0007669"/>
    <property type="project" value="UniProtKB-KW"/>
</dbReference>
<dbReference type="UniPathway" id="UPA00219"/>
<dbReference type="SUPFAM" id="SSF53623">
    <property type="entry name" value="MurD-like peptide ligases, catalytic domain"/>
    <property type="match status" value="1"/>
</dbReference>
<dbReference type="NCBIfam" id="TIGR01087">
    <property type="entry name" value="murD"/>
    <property type="match status" value="1"/>
</dbReference>
<keyword evidence="7 8" id="KW-0961">Cell wall biogenesis/degradation</keyword>
<dbReference type="Pfam" id="PF08245">
    <property type="entry name" value="Mur_ligase_M"/>
    <property type="match status" value="1"/>
</dbReference>
<feature type="domain" description="Mur ligase central" evidence="10">
    <location>
        <begin position="105"/>
        <end position="282"/>
    </location>
</feature>
<dbReference type="Gene3D" id="3.40.50.720">
    <property type="entry name" value="NAD(P)-binding Rossmann-like Domain"/>
    <property type="match status" value="1"/>
</dbReference>
<feature type="domain" description="Mur ligase C-terminal" evidence="9">
    <location>
        <begin position="305"/>
        <end position="418"/>
    </location>
</feature>
<keyword evidence="7 8" id="KW-0133">Cell shape</keyword>
<evidence type="ECO:0000313" key="11">
    <source>
        <dbReference type="EMBL" id="HGK63874.1"/>
    </source>
</evidence>
<comment type="similarity">
    <text evidence="7">Belongs to the MurCDEF family.</text>
</comment>
<sequence>MKYLVLGLGRQGKGIVEFLLENNEIVYGYDKDIEKTKEFVKHKNFYPVVEEEIIKMKNVKNLLVIVSAGISNENPILQPLLNFCEVISDIEFVYHYIKDKTIIAITGTNGKSTTTCLIGEVLLKDKKEVFYGGNLAPGKPAIEAVREKKEFNVLEVSSFQLARIKNFKPHIGVLLNIAYDHLDWHKNFEEYFKAKIRIFENQTEKDYCVINKNLIHHHCFKTPRSIIYTFSTYDKNANAYYEELRKDFYINLSNIAKKILNAKELQLIGKHHQENILATILVSKILEVKEEVLLTVLKNFKNLPHRLELVMEKEGIRYINNSMCTNPTAGIKSLLAFENKVILITGGKEKNLPLEDYVRTISEKAKYVILFGENKEKLKEKLLAIGYKNFSLAESLKEAVMKAKEMSQKGDIILFSPAFASFDYFQDFIERGEKFKQVVYEIEKSKN</sequence>
<evidence type="ECO:0000256" key="1">
    <source>
        <dbReference type="ARBA" id="ARBA00004496"/>
    </source>
</evidence>
<dbReference type="PANTHER" id="PTHR43692">
    <property type="entry name" value="UDP-N-ACETYLMURAMOYLALANINE--D-GLUTAMATE LIGASE"/>
    <property type="match status" value="1"/>
</dbReference>
<dbReference type="Pfam" id="PF02875">
    <property type="entry name" value="Mur_ligase_C"/>
    <property type="match status" value="1"/>
</dbReference>
<comment type="catalytic activity">
    <reaction evidence="7 8">
        <text>UDP-N-acetyl-alpha-D-muramoyl-L-alanine + D-glutamate + ATP = UDP-N-acetyl-alpha-D-muramoyl-L-alanyl-D-glutamate + ADP + phosphate + H(+)</text>
        <dbReference type="Rhea" id="RHEA:16429"/>
        <dbReference type="ChEBI" id="CHEBI:15378"/>
        <dbReference type="ChEBI" id="CHEBI:29986"/>
        <dbReference type="ChEBI" id="CHEBI:30616"/>
        <dbReference type="ChEBI" id="CHEBI:43474"/>
        <dbReference type="ChEBI" id="CHEBI:83898"/>
        <dbReference type="ChEBI" id="CHEBI:83900"/>
        <dbReference type="ChEBI" id="CHEBI:456216"/>
        <dbReference type="EC" id="6.3.2.9"/>
    </reaction>
</comment>
<evidence type="ECO:0000256" key="4">
    <source>
        <dbReference type="ARBA" id="ARBA00022598"/>
    </source>
</evidence>
<dbReference type="GO" id="GO:0008764">
    <property type="term" value="F:UDP-N-acetylmuramoylalanine-D-glutamate ligase activity"/>
    <property type="evidence" value="ECO:0007669"/>
    <property type="project" value="UniProtKB-UniRule"/>
</dbReference>
<name>A0A7V3ZVD0_UNCW3</name>
<dbReference type="InterPro" id="IPR005762">
    <property type="entry name" value="MurD"/>
</dbReference>
<accession>A0A7V3ZVD0</accession>
<dbReference type="EC" id="6.3.2.9" evidence="7 8"/>
<dbReference type="GO" id="GO:0005737">
    <property type="term" value="C:cytoplasm"/>
    <property type="evidence" value="ECO:0007669"/>
    <property type="project" value="UniProtKB-SubCell"/>
</dbReference>
<dbReference type="PANTHER" id="PTHR43692:SF1">
    <property type="entry name" value="UDP-N-ACETYLMURAMOYLALANINE--D-GLUTAMATE LIGASE"/>
    <property type="match status" value="1"/>
</dbReference>
<dbReference type="EMBL" id="DTDR01000120">
    <property type="protein sequence ID" value="HGK63874.1"/>
    <property type="molecule type" value="Genomic_DNA"/>
</dbReference>
<gene>
    <name evidence="7 11" type="primary">murD</name>
    <name evidence="11" type="ORF">ENU74_04720</name>
</gene>
<dbReference type="InterPro" id="IPR036615">
    <property type="entry name" value="Mur_ligase_C_dom_sf"/>
</dbReference>
<keyword evidence="7 8" id="KW-0132">Cell division</keyword>
<dbReference type="InterPro" id="IPR013221">
    <property type="entry name" value="Mur_ligase_cen"/>
</dbReference>
<evidence type="ECO:0000256" key="5">
    <source>
        <dbReference type="ARBA" id="ARBA00022741"/>
    </source>
</evidence>
<dbReference type="SUPFAM" id="SSF53244">
    <property type="entry name" value="MurD-like peptide ligases, peptide-binding domain"/>
    <property type="match status" value="1"/>
</dbReference>
<keyword evidence="7 8" id="KW-0573">Peptidoglycan synthesis</keyword>
<evidence type="ECO:0000259" key="9">
    <source>
        <dbReference type="Pfam" id="PF02875"/>
    </source>
</evidence>
<evidence type="ECO:0000256" key="7">
    <source>
        <dbReference type="HAMAP-Rule" id="MF_00639"/>
    </source>
</evidence>
<evidence type="ECO:0000256" key="2">
    <source>
        <dbReference type="ARBA" id="ARBA00004752"/>
    </source>
</evidence>
<evidence type="ECO:0000256" key="8">
    <source>
        <dbReference type="RuleBase" id="RU003664"/>
    </source>
</evidence>
<comment type="pathway">
    <text evidence="2 7 8">Cell wall biogenesis; peptidoglycan biosynthesis.</text>
</comment>
<evidence type="ECO:0000256" key="6">
    <source>
        <dbReference type="ARBA" id="ARBA00022840"/>
    </source>
</evidence>
<dbReference type="InterPro" id="IPR036565">
    <property type="entry name" value="Mur-like_cat_sf"/>
</dbReference>
<reference evidence="11" key="1">
    <citation type="journal article" date="2020" name="mSystems">
        <title>Genome- and Community-Level Interaction Insights into Carbon Utilization and Element Cycling Functions of Hydrothermarchaeota in Hydrothermal Sediment.</title>
        <authorList>
            <person name="Zhou Z."/>
            <person name="Liu Y."/>
            <person name="Xu W."/>
            <person name="Pan J."/>
            <person name="Luo Z.H."/>
            <person name="Li M."/>
        </authorList>
    </citation>
    <scope>NUCLEOTIDE SEQUENCE [LARGE SCALE GENOMIC DNA]</scope>
    <source>
        <strain evidence="11">SpSt-697</strain>
    </source>
</reference>
<keyword evidence="3 7" id="KW-0963">Cytoplasm</keyword>
<dbReference type="HAMAP" id="MF_00639">
    <property type="entry name" value="MurD"/>
    <property type="match status" value="1"/>
</dbReference>
<dbReference type="GO" id="GO:0009252">
    <property type="term" value="P:peptidoglycan biosynthetic process"/>
    <property type="evidence" value="ECO:0007669"/>
    <property type="project" value="UniProtKB-UniRule"/>
</dbReference>
<comment type="function">
    <text evidence="7 8">Cell wall formation. Catalyzes the addition of glutamate to the nucleotide precursor UDP-N-acetylmuramoyl-L-alanine (UMA).</text>
</comment>
<comment type="caution">
    <text evidence="11">The sequence shown here is derived from an EMBL/GenBank/DDBJ whole genome shotgun (WGS) entry which is preliminary data.</text>
</comment>
<keyword evidence="5 7" id="KW-0547">Nucleotide-binding</keyword>
<proteinExistence type="inferred from homology"/>
<evidence type="ECO:0000256" key="3">
    <source>
        <dbReference type="ARBA" id="ARBA00022490"/>
    </source>
</evidence>
<keyword evidence="7 8" id="KW-0131">Cell cycle</keyword>